<dbReference type="EMBL" id="JAFMPP010000013">
    <property type="protein sequence ID" value="MBO0663779.1"/>
    <property type="molecule type" value="Genomic_DNA"/>
</dbReference>
<dbReference type="AlphaFoldDB" id="A0A939G2B5"/>
<keyword evidence="1" id="KW-0472">Membrane</keyword>
<reference evidence="2" key="1">
    <citation type="submission" date="2021-03" db="EMBL/GenBank/DDBJ databases">
        <title>Whole genome sequence of Jiella sp. CQZ9-1.</title>
        <authorList>
            <person name="Tuo L."/>
        </authorList>
    </citation>
    <scope>NUCLEOTIDE SEQUENCE</scope>
    <source>
        <strain evidence="2">CQZ9-1</strain>
    </source>
</reference>
<accession>A0A939G2B5</accession>
<evidence type="ECO:0000313" key="2">
    <source>
        <dbReference type="EMBL" id="MBO0663779.1"/>
    </source>
</evidence>
<dbReference type="RefSeq" id="WP_207258697.1">
    <property type="nucleotide sequence ID" value="NZ_JAFMPP010000013.1"/>
</dbReference>
<dbReference type="Pfam" id="PF07330">
    <property type="entry name" value="DUF1467"/>
    <property type="match status" value="1"/>
</dbReference>
<evidence type="ECO:0000313" key="3">
    <source>
        <dbReference type="Proteomes" id="UP000664122"/>
    </source>
</evidence>
<feature type="transmembrane region" description="Helical" evidence="1">
    <location>
        <begin position="53"/>
        <end position="74"/>
    </location>
</feature>
<comment type="caution">
    <text evidence="2">The sequence shown here is derived from an EMBL/GenBank/DDBJ whole genome shotgun (WGS) entry which is preliminary data.</text>
</comment>
<keyword evidence="3" id="KW-1185">Reference proteome</keyword>
<gene>
    <name evidence="2" type="ORF">J1C48_14445</name>
</gene>
<dbReference type="Proteomes" id="UP000664122">
    <property type="component" value="Unassembled WGS sequence"/>
</dbReference>
<proteinExistence type="predicted"/>
<keyword evidence="1" id="KW-0812">Transmembrane</keyword>
<dbReference type="InterPro" id="IPR009935">
    <property type="entry name" value="DUF1467"/>
</dbReference>
<sequence length="88" mass="9730">MGLVSGIAIYFITWWTTLFVVLPFGQRSQAEAGERALGTTESAPVEARMWRKIGITTILATIVFALFYLVTQVWGIGPDNFPHMIPGT</sequence>
<keyword evidence="1" id="KW-1133">Transmembrane helix</keyword>
<protein>
    <submittedName>
        <fullName evidence="2">DUF1467 family protein</fullName>
    </submittedName>
</protein>
<feature type="transmembrane region" description="Helical" evidence="1">
    <location>
        <begin position="6"/>
        <end position="25"/>
    </location>
</feature>
<name>A0A939G2B5_9HYPH</name>
<evidence type="ECO:0000256" key="1">
    <source>
        <dbReference type="SAM" id="Phobius"/>
    </source>
</evidence>
<organism evidence="2 3">
    <name type="scientific">Jiella flava</name>
    <dbReference type="NCBI Taxonomy" id="2816857"/>
    <lineage>
        <taxon>Bacteria</taxon>
        <taxon>Pseudomonadati</taxon>
        <taxon>Pseudomonadota</taxon>
        <taxon>Alphaproteobacteria</taxon>
        <taxon>Hyphomicrobiales</taxon>
        <taxon>Aurantimonadaceae</taxon>
        <taxon>Jiella</taxon>
    </lineage>
</organism>